<gene>
    <name evidence="1" type="ORF">BDV27DRAFT_158743</name>
</gene>
<dbReference type="OrthoDB" id="5275938at2759"/>
<dbReference type="GeneID" id="43657198"/>
<evidence type="ECO:0000313" key="1">
    <source>
        <dbReference type="EMBL" id="KAE8363502.1"/>
    </source>
</evidence>
<accession>A0A5N7A119</accession>
<dbReference type="EMBL" id="ML737674">
    <property type="protein sequence ID" value="KAE8363502.1"/>
    <property type="molecule type" value="Genomic_DNA"/>
</dbReference>
<organism evidence="1 2">
    <name type="scientific">Aspergillus caelatus</name>
    <dbReference type="NCBI Taxonomy" id="61420"/>
    <lineage>
        <taxon>Eukaryota</taxon>
        <taxon>Fungi</taxon>
        <taxon>Dikarya</taxon>
        <taxon>Ascomycota</taxon>
        <taxon>Pezizomycotina</taxon>
        <taxon>Eurotiomycetes</taxon>
        <taxon>Eurotiomycetidae</taxon>
        <taxon>Eurotiales</taxon>
        <taxon>Aspergillaceae</taxon>
        <taxon>Aspergillus</taxon>
        <taxon>Aspergillus subgen. Circumdati</taxon>
    </lineage>
</organism>
<sequence length="149" mass="16706">MKKEASEKLMLADPALLDKFDKLLIDLSLSCRSQDFLDLRLSGSQLQNISTVSAKLPAAKLAKLYQLLLLAYIMDLPDIFAAISNKILLVYMGANAELSLMVNHPLIHRDIAGSRLEGAIELPYRQAKYNYKLRYDAGILSEHLDKLNT</sequence>
<evidence type="ECO:0000313" key="2">
    <source>
        <dbReference type="Proteomes" id="UP000326268"/>
    </source>
</evidence>
<protein>
    <submittedName>
        <fullName evidence="1">Uncharacterized protein</fullName>
    </submittedName>
</protein>
<keyword evidence="2" id="KW-1185">Reference proteome</keyword>
<proteinExistence type="predicted"/>
<reference evidence="1 2" key="1">
    <citation type="submission" date="2019-04" db="EMBL/GenBank/DDBJ databases">
        <title>Friends and foes A comparative genomics studyof 23 Aspergillus species from section Flavi.</title>
        <authorList>
            <consortium name="DOE Joint Genome Institute"/>
            <person name="Kjaerbolling I."/>
            <person name="Vesth T."/>
            <person name="Frisvad J.C."/>
            <person name="Nybo J.L."/>
            <person name="Theobald S."/>
            <person name="Kildgaard S."/>
            <person name="Isbrandt T."/>
            <person name="Kuo A."/>
            <person name="Sato A."/>
            <person name="Lyhne E.K."/>
            <person name="Kogle M.E."/>
            <person name="Wiebenga A."/>
            <person name="Kun R.S."/>
            <person name="Lubbers R.J."/>
            <person name="Makela M.R."/>
            <person name="Barry K."/>
            <person name="Chovatia M."/>
            <person name="Clum A."/>
            <person name="Daum C."/>
            <person name="Haridas S."/>
            <person name="He G."/>
            <person name="LaButti K."/>
            <person name="Lipzen A."/>
            <person name="Mondo S."/>
            <person name="Riley R."/>
            <person name="Salamov A."/>
            <person name="Simmons B.A."/>
            <person name="Magnuson J.K."/>
            <person name="Henrissat B."/>
            <person name="Mortensen U.H."/>
            <person name="Larsen T.O."/>
            <person name="Devries R.P."/>
            <person name="Grigoriev I.V."/>
            <person name="Machida M."/>
            <person name="Baker S.E."/>
            <person name="Andersen M.R."/>
        </authorList>
    </citation>
    <scope>NUCLEOTIDE SEQUENCE [LARGE SCALE GENOMIC DNA]</scope>
    <source>
        <strain evidence="1 2">CBS 763.97</strain>
    </source>
</reference>
<name>A0A5N7A119_9EURO</name>
<dbReference type="RefSeq" id="XP_031926583.1">
    <property type="nucleotide sequence ID" value="XM_032072752.1"/>
</dbReference>
<dbReference type="AlphaFoldDB" id="A0A5N7A119"/>
<dbReference type="Proteomes" id="UP000326268">
    <property type="component" value="Unassembled WGS sequence"/>
</dbReference>